<dbReference type="InterPro" id="IPR029063">
    <property type="entry name" value="SAM-dependent_MTases_sf"/>
</dbReference>
<dbReference type="AlphaFoldDB" id="A0A0T8U7A4"/>
<gene>
    <name evidence="1" type="ORF">ERS021757_00973</name>
</gene>
<dbReference type="Gene3D" id="3.40.50.150">
    <property type="entry name" value="Vaccinia Virus protein VP39"/>
    <property type="match status" value="1"/>
</dbReference>
<dbReference type="EMBL" id="CMJT01000007">
    <property type="protein sequence ID" value="CKA92129.1"/>
    <property type="molecule type" value="Genomic_DNA"/>
</dbReference>
<dbReference type="SUPFAM" id="SSF53335">
    <property type="entry name" value="S-adenosyl-L-methionine-dependent methyltransferases"/>
    <property type="match status" value="1"/>
</dbReference>
<proteinExistence type="predicted"/>
<keyword evidence="1" id="KW-0255">Endonuclease</keyword>
<evidence type="ECO:0000313" key="1">
    <source>
        <dbReference type="EMBL" id="CKA92129.1"/>
    </source>
</evidence>
<sequence>MEKRLEENKLIHKEKLEQTFKKEVEKMPERFIEQVERKRVEQLKQSAQDEIRDHLRGFARTIPSFIMAYGNQSLTLDNFDTFVPEQVFFEVTGITIDQFRYLRDGGQDFAGHLFDKATFDEAIQEFLRKKKELADYFKDQKEDIFDYIPPQKTNQIFTPKRVVKRMVDDLEKENPGIFDDPSKTFIDLYMKSGLYIAELVKRLYNSDGLKQLFPDSEKRLKHILENQVYGFAPSEIIYNISTNFIFGNLSKDISRKNFVLADTIPAAKEGRIQKLVDSYFENN</sequence>
<protein>
    <submittedName>
        <fullName evidence="1">Type II restriction endonuclease</fullName>
    </submittedName>
</protein>
<accession>A0A0T8U7A4</accession>
<keyword evidence="1" id="KW-0540">Nuclease</keyword>
<reference evidence="2" key="1">
    <citation type="submission" date="2015-03" db="EMBL/GenBank/DDBJ databases">
        <authorList>
            <consortium name="Pathogen Informatics"/>
        </authorList>
    </citation>
    <scope>NUCLEOTIDE SEQUENCE [LARGE SCALE GENOMIC DNA]</scope>
    <source>
        <strain evidence="2">SMRU2248</strain>
    </source>
</reference>
<dbReference type="GO" id="GO:0004519">
    <property type="term" value="F:endonuclease activity"/>
    <property type="evidence" value="ECO:0007669"/>
    <property type="project" value="UniProtKB-KW"/>
</dbReference>
<name>A0A0T8U7A4_9STRE</name>
<evidence type="ECO:0000313" key="2">
    <source>
        <dbReference type="Proteomes" id="UP000041827"/>
    </source>
</evidence>
<organism evidence="1 2">
    <name type="scientific">Streptococcus pseudopneumoniae</name>
    <dbReference type="NCBI Taxonomy" id="257758"/>
    <lineage>
        <taxon>Bacteria</taxon>
        <taxon>Bacillati</taxon>
        <taxon>Bacillota</taxon>
        <taxon>Bacilli</taxon>
        <taxon>Lactobacillales</taxon>
        <taxon>Streptococcaceae</taxon>
        <taxon>Streptococcus</taxon>
    </lineage>
</organism>
<dbReference type="Proteomes" id="UP000041827">
    <property type="component" value="Unassembled WGS sequence"/>
</dbReference>
<keyword evidence="1" id="KW-0378">Hydrolase</keyword>